<feature type="domain" description="MULE transposase" evidence="1">
    <location>
        <begin position="64"/>
        <end position="165"/>
    </location>
</feature>
<gene>
    <name evidence="2" type="ORF">R1sor_007442</name>
</gene>
<evidence type="ECO:0000313" key="2">
    <source>
        <dbReference type="EMBL" id="KAL3693791.1"/>
    </source>
</evidence>
<evidence type="ECO:0000259" key="1">
    <source>
        <dbReference type="Pfam" id="PF10551"/>
    </source>
</evidence>
<dbReference type="PANTHER" id="PTHR33977:SF1">
    <property type="entry name" value="ZINC ION BINDING PROTEIN"/>
    <property type="match status" value="1"/>
</dbReference>
<dbReference type="Proteomes" id="UP001633002">
    <property type="component" value="Unassembled WGS sequence"/>
</dbReference>
<dbReference type="InterPro" id="IPR018289">
    <property type="entry name" value="MULE_transposase_dom"/>
</dbReference>
<dbReference type="AlphaFoldDB" id="A0ABD3HUM4"/>
<protein>
    <recommendedName>
        <fullName evidence="1">MULE transposase domain-containing protein</fullName>
    </recommendedName>
</protein>
<dbReference type="EMBL" id="JBJQOH010000003">
    <property type="protein sequence ID" value="KAL3693791.1"/>
    <property type="molecule type" value="Genomic_DNA"/>
</dbReference>
<name>A0ABD3HUM4_9MARC</name>
<comment type="caution">
    <text evidence="2">The sequence shown here is derived from an EMBL/GenBank/DDBJ whole genome shotgun (WGS) entry which is preliminary data.</text>
</comment>
<dbReference type="PANTHER" id="PTHR33977">
    <property type="entry name" value="ZINC ION BINDING PROTEIN"/>
    <property type="match status" value="1"/>
</dbReference>
<keyword evidence="3" id="KW-1185">Reference proteome</keyword>
<proteinExistence type="predicted"/>
<accession>A0ABD3HUM4</accession>
<reference evidence="2 3" key="1">
    <citation type="submission" date="2024-09" db="EMBL/GenBank/DDBJ databases">
        <title>Chromosome-scale assembly of Riccia sorocarpa.</title>
        <authorList>
            <person name="Paukszto L."/>
        </authorList>
    </citation>
    <scope>NUCLEOTIDE SEQUENCE [LARGE SCALE GENOMIC DNA]</scope>
    <source>
        <strain evidence="2">LP-2024</strain>
        <tissue evidence="2">Aerial parts of the thallus</tissue>
    </source>
</reference>
<evidence type="ECO:0000313" key="3">
    <source>
        <dbReference type="Proteomes" id="UP001633002"/>
    </source>
</evidence>
<dbReference type="Pfam" id="PF10551">
    <property type="entry name" value="MULE"/>
    <property type="match status" value="1"/>
</dbReference>
<organism evidence="2 3">
    <name type="scientific">Riccia sorocarpa</name>
    <dbReference type="NCBI Taxonomy" id="122646"/>
    <lineage>
        <taxon>Eukaryota</taxon>
        <taxon>Viridiplantae</taxon>
        <taxon>Streptophyta</taxon>
        <taxon>Embryophyta</taxon>
        <taxon>Marchantiophyta</taxon>
        <taxon>Marchantiopsida</taxon>
        <taxon>Marchantiidae</taxon>
        <taxon>Marchantiales</taxon>
        <taxon>Ricciaceae</taxon>
        <taxon>Riccia</taxon>
    </lineage>
</organism>
<sequence>MLRRFDPGYAVDDALAKLNWTKLNSDKVVMYQMPSKKVRRPFILAWQTKWMLGKLASMGHGSTVSIDATFGTNKYGYQLYTVVCFDVFQNDVPCMWFLMERQEADDLTSVLKKMKEKVNTYCMQMLQIAEEWRPSCFLTDDAKEENVPLNEVFPEVPINLCLWHVRRAWIKKLHSVVKDPFAKALMNGELGNIMYARSEASYTDVELQHMLGIKWGTDADGLQNVQPSNILGNIEVAILGLAASVMYDDESEESADCVILSATPGGDFQTPTVVETVSTPSNPRKVHSLADFQRAIGRMYEEVRESTELCEHAYTFVTQAIDQALTAKVKIELQKESTVQSTCPEPFTATLGNDRSLKQKNDFLELFHSRKRRRHDQKGEKAQRVNHLDEDNRFKEVPTQKMTMHEDLNTAAMKTMAKEEEPSELSARFKTSISLSNFKRQRTQYKGYGSTNSGSNSIGTFTRGKAVAFPDLIILI</sequence>